<name>A0A9W8K702_9AGAR</name>
<gene>
    <name evidence="1" type="ORF">NLJ89_g2234</name>
</gene>
<keyword evidence="2" id="KW-1185">Reference proteome</keyword>
<comment type="caution">
    <text evidence="1">The sequence shown here is derived from an EMBL/GenBank/DDBJ whole genome shotgun (WGS) entry which is preliminary data.</text>
</comment>
<sequence length="192" mass="21893">MALSAASWEKHVPEIPPDEVPSQSLHRRPLFDPQNRLVRLWYWLQRFKKDYIPDSDGIFHPSTFLLQVLVNMAPEADLALVEDSVWCSVINGESLTHETFILFLHRIVEKYDVATNAVSAQASRRLYREPKTVSSFSSRVSGKLDVASQTNPSLVQKMLAVMSRSSTSDKQMLKVIERLLSDQPKPTRKKNS</sequence>
<reference evidence="1" key="1">
    <citation type="submission" date="2022-07" db="EMBL/GenBank/DDBJ databases">
        <title>Genome Sequence of Agrocybe chaxingu.</title>
        <authorList>
            <person name="Buettner E."/>
        </authorList>
    </citation>
    <scope>NUCLEOTIDE SEQUENCE</scope>
    <source>
        <strain evidence="1">MP-N11</strain>
    </source>
</reference>
<proteinExistence type="predicted"/>
<evidence type="ECO:0000313" key="2">
    <source>
        <dbReference type="Proteomes" id="UP001148786"/>
    </source>
</evidence>
<accession>A0A9W8K702</accession>
<dbReference type="Proteomes" id="UP001148786">
    <property type="component" value="Unassembled WGS sequence"/>
</dbReference>
<dbReference type="AlphaFoldDB" id="A0A9W8K702"/>
<dbReference type="OrthoDB" id="3222453at2759"/>
<dbReference type="EMBL" id="JANKHO010000133">
    <property type="protein sequence ID" value="KAJ3514681.1"/>
    <property type="molecule type" value="Genomic_DNA"/>
</dbReference>
<protein>
    <submittedName>
        <fullName evidence="1">Uncharacterized protein</fullName>
    </submittedName>
</protein>
<organism evidence="1 2">
    <name type="scientific">Agrocybe chaxingu</name>
    <dbReference type="NCBI Taxonomy" id="84603"/>
    <lineage>
        <taxon>Eukaryota</taxon>
        <taxon>Fungi</taxon>
        <taxon>Dikarya</taxon>
        <taxon>Basidiomycota</taxon>
        <taxon>Agaricomycotina</taxon>
        <taxon>Agaricomycetes</taxon>
        <taxon>Agaricomycetidae</taxon>
        <taxon>Agaricales</taxon>
        <taxon>Agaricineae</taxon>
        <taxon>Strophariaceae</taxon>
        <taxon>Agrocybe</taxon>
    </lineage>
</organism>
<evidence type="ECO:0000313" key="1">
    <source>
        <dbReference type="EMBL" id="KAJ3514681.1"/>
    </source>
</evidence>